<sequence length="52" mass="5904">LVLCFYLHLIRPHLSETATKPFGRVLPIVGPWLKGHPAELRRTTDLALRATK</sequence>
<proteinExistence type="predicted"/>
<gene>
    <name evidence="1" type="ORF">QQF64_023587</name>
</gene>
<organism evidence="1 2">
    <name type="scientific">Cirrhinus molitorella</name>
    <name type="common">mud carp</name>
    <dbReference type="NCBI Taxonomy" id="172907"/>
    <lineage>
        <taxon>Eukaryota</taxon>
        <taxon>Metazoa</taxon>
        <taxon>Chordata</taxon>
        <taxon>Craniata</taxon>
        <taxon>Vertebrata</taxon>
        <taxon>Euteleostomi</taxon>
        <taxon>Actinopterygii</taxon>
        <taxon>Neopterygii</taxon>
        <taxon>Teleostei</taxon>
        <taxon>Ostariophysi</taxon>
        <taxon>Cypriniformes</taxon>
        <taxon>Cyprinidae</taxon>
        <taxon>Labeoninae</taxon>
        <taxon>Labeonini</taxon>
        <taxon>Cirrhinus</taxon>
    </lineage>
</organism>
<reference evidence="1 2" key="1">
    <citation type="submission" date="2023-09" db="EMBL/GenBank/DDBJ databases">
        <authorList>
            <person name="Wang M."/>
        </authorList>
    </citation>
    <scope>NUCLEOTIDE SEQUENCE [LARGE SCALE GENOMIC DNA]</scope>
    <source>
        <strain evidence="1">GT-2023</strain>
        <tissue evidence="1">Liver</tissue>
    </source>
</reference>
<comment type="caution">
    <text evidence="1">The sequence shown here is derived from an EMBL/GenBank/DDBJ whole genome shotgun (WGS) entry which is preliminary data.</text>
</comment>
<feature type="non-terminal residue" evidence="1">
    <location>
        <position position="1"/>
    </location>
</feature>
<evidence type="ECO:0000313" key="2">
    <source>
        <dbReference type="Proteomes" id="UP001558613"/>
    </source>
</evidence>
<protein>
    <submittedName>
        <fullName evidence="1">Uncharacterized protein</fullName>
    </submittedName>
</protein>
<keyword evidence="2" id="KW-1185">Reference proteome</keyword>
<dbReference type="Proteomes" id="UP001558613">
    <property type="component" value="Unassembled WGS sequence"/>
</dbReference>
<dbReference type="EMBL" id="JAYMGO010000003">
    <property type="protein sequence ID" value="KAL1276914.1"/>
    <property type="molecule type" value="Genomic_DNA"/>
</dbReference>
<evidence type="ECO:0000313" key="1">
    <source>
        <dbReference type="EMBL" id="KAL1276914.1"/>
    </source>
</evidence>
<accession>A0ABR3NIY0</accession>
<name>A0ABR3NIY0_9TELE</name>